<gene>
    <name evidence="5" type="ORF">NMOB1V02_LOCUS386</name>
</gene>
<dbReference type="InterPro" id="IPR050776">
    <property type="entry name" value="Ank_Repeat/CDKN_Inhibitor"/>
</dbReference>
<feature type="region of interest" description="Disordered" evidence="4">
    <location>
        <begin position="1"/>
        <end position="26"/>
    </location>
</feature>
<evidence type="ECO:0000256" key="2">
    <source>
        <dbReference type="ARBA" id="ARBA00023043"/>
    </source>
</evidence>
<reference evidence="5" key="1">
    <citation type="submission" date="2020-11" db="EMBL/GenBank/DDBJ databases">
        <authorList>
            <person name="Tran Van P."/>
        </authorList>
    </citation>
    <scope>NUCLEOTIDE SEQUENCE</scope>
</reference>
<dbReference type="Proteomes" id="UP000678499">
    <property type="component" value="Unassembled WGS sequence"/>
</dbReference>
<dbReference type="SMART" id="SM00248">
    <property type="entry name" value="ANK"/>
    <property type="match status" value="2"/>
</dbReference>
<dbReference type="EMBL" id="OA882069">
    <property type="protein sequence ID" value="CAD7272456.1"/>
    <property type="molecule type" value="Genomic_DNA"/>
</dbReference>
<evidence type="ECO:0000256" key="3">
    <source>
        <dbReference type="PROSITE-ProRule" id="PRU00023"/>
    </source>
</evidence>
<dbReference type="PANTHER" id="PTHR24201:SF15">
    <property type="entry name" value="ANKYRIN REPEAT DOMAIN-CONTAINING PROTEIN 66"/>
    <property type="match status" value="1"/>
</dbReference>
<organism evidence="5">
    <name type="scientific">Notodromas monacha</name>
    <dbReference type="NCBI Taxonomy" id="399045"/>
    <lineage>
        <taxon>Eukaryota</taxon>
        <taxon>Metazoa</taxon>
        <taxon>Ecdysozoa</taxon>
        <taxon>Arthropoda</taxon>
        <taxon>Crustacea</taxon>
        <taxon>Oligostraca</taxon>
        <taxon>Ostracoda</taxon>
        <taxon>Podocopa</taxon>
        <taxon>Podocopida</taxon>
        <taxon>Cypridocopina</taxon>
        <taxon>Cypridoidea</taxon>
        <taxon>Cyprididae</taxon>
        <taxon>Notodromas</taxon>
    </lineage>
</organism>
<dbReference type="EMBL" id="CAJPEX010000032">
    <property type="protein sequence ID" value="CAG0912608.1"/>
    <property type="molecule type" value="Genomic_DNA"/>
</dbReference>
<keyword evidence="1" id="KW-0677">Repeat</keyword>
<dbReference type="Pfam" id="PF12796">
    <property type="entry name" value="Ank_2"/>
    <property type="match status" value="1"/>
</dbReference>
<dbReference type="OrthoDB" id="1577640at2759"/>
<dbReference type="InterPro" id="IPR002110">
    <property type="entry name" value="Ankyrin_rpt"/>
</dbReference>
<keyword evidence="2 3" id="KW-0040">ANK repeat</keyword>
<dbReference type="SUPFAM" id="SSF48403">
    <property type="entry name" value="Ankyrin repeat"/>
    <property type="match status" value="1"/>
</dbReference>
<name>A0A7R9BDG2_9CRUS</name>
<feature type="compositionally biased region" description="Basic and acidic residues" evidence="4">
    <location>
        <begin position="8"/>
        <end position="17"/>
    </location>
</feature>
<dbReference type="InterPro" id="IPR036770">
    <property type="entry name" value="Ankyrin_rpt-contain_sf"/>
</dbReference>
<evidence type="ECO:0000256" key="4">
    <source>
        <dbReference type="SAM" id="MobiDB-lite"/>
    </source>
</evidence>
<dbReference type="AlphaFoldDB" id="A0A7R9BDG2"/>
<feature type="repeat" description="ANK" evidence="3">
    <location>
        <begin position="95"/>
        <end position="127"/>
    </location>
</feature>
<dbReference type="Gene3D" id="1.25.40.20">
    <property type="entry name" value="Ankyrin repeat-containing domain"/>
    <property type="match status" value="1"/>
</dbReference>
<dbReference type="PROSITE" id="PS50088">
    <property type="entry name" value="ANK_REPEAT"/>
    <property type="match status" value="1"/>
</dbReference>
<sequence length="213" mass="23386">MAGILWRAEPKSSEKPKQSSGSTVATAKHTIEDLVKAAEKGDLSGIITLIDDHHVNPNTNQVTKIPLIHAATYNQPKALELLLSKTARPNLVNSQGKTALHVAAERGYSDCVAVLLKGGADFKIKDKNGKNPLDLAGENKKDDCCMILETWPLTRKMGEKVEQIATKAANLGQDFETVRQFITEYNKRKAAIDREIFGESSNRKMKSNKKTSS</sequence>
<dbReference type="PROSITE" id="PS50297">
    <property type="entry name" value="ANK_REP_REGION"/>
    <property type="match status" value="1"/>
</dbReference>
<evidence type="ECO:0000313" key="5">
    <source>
        <dbReference type="EMBL" id="CAD7272456.1"/>
    </source>
</evidence>
<accession>A0A7R9BDG2</accession>
<proteinExistence type="predicted"/>
<evidence type="ECO:0000256" key="1">
    <source>
        <dbReference type="ARBA" id="ARBA00022737"/>
    </source>
</evidence>
<keyword evidence="6" id="KW-1185">Reference proteome</keyword>
<protein>
    <submittedName>
        <fullName evidence="5">Uncharacterized protein</fullName>
    </submittedName>
</protein>
<evidence type="ECO:0000313" key="6">
    <source>
        <dbReference type="Proteomes" id="UP000678499"/>
    </source>
</evidence>
<dbReference type="PANTHER" id="PTHR24201">
    <property type="entry name" value="ANK_REP_REGION DOMAIN-CONTAINING PROTEIN"/>
    <property type="match status" value="1"/>
</dbReference>